<dbReference type="Pfam" id="PF00583">
    <property type="entry name" value="Acetyltransf_1"/>
    <property type="match status" value="1"/>
</dbReference>
<dbReference type="InterPro" id="IPR050680">
    <property type="entry name" value="YpeA/RimI_acetyltransf"/>
</dbReference>
<reference evidence="4" key="1">
    <citation type="submission" date="2016-10" db="EMBL/GenBank/DDBJ databases">
        <authorList>
            <person name="Varghese N."/>
            <person name="Submissions S."/>
        </authorList>
    </citation>
    <scope>NUCLEOTIDE SEQUENCE [LARGE SCALE GENOMIC DNA]</scope>
    <source>
        <strain evidence="4">DSM 22082</strain>
    </source>
</reference>
<protein>
    <submittedName>
        <fullName evidence="4">Acetyltransferase (GNAT) family protein</fullName>
    </submittedName>
</protein>
<dbReference type="STRING" id="629680.SAMN04489751_3680"/>
<evidence type="ECO:0000259" key="3">
    <source>
        <dbReference type="PROSITE" id="PS51186"/>
    </source>
</evidence>
<dbReference type="PROSITE" id="PS51186">
    <property type="entry name" value="GNAT"/>
    <property type="match status" value="1"/>
</dbReference>
<sequence>MELRRYDEADRESVAVLDVETPVTSFADVELHAGSFSWQETALADPIVKRHDLAHYLTEGPAGWDHALVAIRNDRICAFSACEFSAWNRRLTILHMYVSRPARGQGIGRALLDAMLSVSSPDDAQHVWLETQVNNVPAIRAYEQMGFRIVGLDQTLYADHPDADTALYMSRRVAD</sequence>
<proteinExistence type="predicted"/>
<dbReference type="OrthoDB" id="9814648at2"/>
<accession>A0A1H1XDT1</accession>
<dbReference type="Proteomes" id="UP000199700">
    <property type="component" value="Chromosome"/>
</dbReference>
<dbReference type="AlphaFoldDB" id="A0A1H1XDT1"/>
<name>A0A1H1XDT1_BRESA</name>
<keyword evidence="5" id="KW-1185">Reference proteome</keyword>
<evidence type="ECO:0000256" key="2">
    <source>
        <dbReference type="ARBA" id="ARBA00023315"/>
    </source>
</evidence>
<evidence type="ECO:0000313" key="5">
    <source>
        <dbReference type="Proteomes" id="UP000199700"/>
    </source>
</evidence>
<dbReference type="PANTHER" id="PTHR43420">
    <property type="entry name" value="ACETYLTRANSFERASE"/>
    <property type="match status" value="1"/>
</dbReference>
<dbReference type="InterPro" id="IPR000182">
    <property type="entry name" value="GNAT_dom"/>
</dbReference>
<dbReference type="GO" id="GO:0016747">
    <property type="term" value="F:acyltransferase activity, transferring groups other than amino-acyl groups"/>
    <property type="evidence" value="ECO:0007669"/>
    <property type="project" value="InterPro"/>
</dbReference>
<organism evidence="4 5">
    <name type="scientific">Brevibacterium sandarakinum</name>
    <dbReference type="NCBI Taxonomy" id="629680"/>
    <lineage>
        <taxon>Bacteria</taxon>
        <taxon>Bacillati</taxon>
        <taxon>Actinomycetota</taxon>
        <taxon>Actinomycetes</taxon>
        <taxon>Micrococcales</taxon>
        <taxon>Brevibacteriaceae</taxon>
        <taxon>Brevibacterium</taxon>
    </lineage>
</organism>
<feature type="domain" description="N-acetyltransferase" evidence="3">
    <location>
        <begin position="1"/>
        <end position="174"/>
    </location>
</feature>
<dbReference type="EMBL" id="LT629739">
    <property type="protein sequence ID" value="SDT07281.1"/>
    <property type="molecule type" value="Genomic_DNA"/>
</dbReference>
<keyword evidence="2" id="KW-0012">Acyltransferase</keyword>
<dbReference type="Gene3D" id="3.40.630.30">
    <property type="match status" value="1"/>
</dbReference>
<dbReference type="SUPFAM" id="SSF55729">
    <property type="entry name" value="Acyl-CoA N-acyltransferases (Nat)"/>
    <property type="match status" value="1"/>
</dbReference>
<evidence type="ECO:0000313" key="4">
    <source>
        <dbReference type="EMBL" id="SDT07281.1"/>
    </source>
</evidence>
<dbReference type="InterPro" id="IPR016181">
    <property type="entry name" value="Acyl_CoA_acyltransferase"/>
</dbReference>
<gene>
    <name evidence="4" type="ORF">SAMN04489751_3680</name>
</gene>
<evidence type="ECO:0000256" key="1">
    <source>
        <dbReference type="ARBA" id="ARBA00022679"/>
    </source>
</evidence>
<dbReference type="RefSeq" id="WP_092107880.1">
    <property type="nucleotide sequence ID" value="NZ_LT629739.1"/>
</dbReference>
<dbReference type="CDD" id="cd04301">
    <property type="entry name" value="NAT_SF"/>
    <property type="match status" value="1"/>
</dbReference>
<keyword evidence="1" id="KW-0808">Transferase</keyword>
<dbReference type="PANTHER" id="PTHR43420:SF47">
    <property type="entry name" value="N-ACETYLTRANSFERASE DOMAIN-CONTAINING PROTEIN"/>
    <property type="match status" value="1"/>
</dbReference>